<proteinExistence type="inferred from homology"/>
<name>A0ABQ6JHV2_9ACTN</name>
<protein>
    <recommendedName>
        <fullName evidence="6">fructokinase</fullName>
        <ecNumber evidence="6">2.7.1.4</ecNumber>
    </recommendedName>
</protein>
<dbReference type="InterPro" id="IPR000600">
    <property type="entry name" value="ROK"/>
</dbReference>
<comment type="catalytic activity">
    <reaction evidence="7">
        <text>D-fructose + ATP = D-fructose 6-phosphate + ADP + H(+)</text>
        <dbReference type="Rhea" id="RHEA:16125"/>
        <dbReference type="ChEBI" id="CHEBI:15378"/>
        <dbReference type="ChEBI" id="CHEBI:30616"/>
        <dbReference type="ChEBI" id="CHEBI:37721"/>
        <dbReference type="ChEBI" id="CHEBI:61527"/>
        <dbReference type="ChEBI" id="CHEBI:456216"/>
        <dbReference type="EC" id="2.7.1.4"/>
    </reaction>
</comment>
<dbReference type="EC" id="2.7.1.4" evidence="6"/>
<evidence type="ECO:0000313" key="8">
    <source>
        <dbReference type="EMBL" id="GMA86810.1"/>
    </source>
</evidence>
<dbReference type="SUPFAM" id="SSF53067">
    <property type="entry name" value="Actin-like ATPase domain"/>
    <property type="match status" value="1"/>
</dbReference>
<comment type="cofactor">
    <cofactor evidence="1">
        <name>Mg(2+)</name>
        <dbReference type="ChEBI" id="CHEBI:18420"/>
    </cofactor>
</comment>
<keyword evidence="4" id="KW-0862">Zinc</keyword>
<evidence type="ECO:0000256" key="6">
    <source>
        <dbReference type="ARBA" id="ARBA00038887"/>
    </source>
</evidence>
<evidence type="ECO:0000256" key="2">
    <source>
        <dbReference type="ARBA" id="ARBA00006479"/>
    </source>
</evidence>
<dbReference type="Proteomes" id="UP001157017">
    <property type="component" value="Unassembled WGS sequence"/>
</dbReference>
<keyword evidence="9" id="KW-1185">Reference proteome</keyword>
<keyword evidence="3" id="KW-0479">Metal-binding</keyword>
<comment type="similarity">
    <text evidence="2">Belongs to the ROK (NagC/XylR) family.</text>
</comment>
<dbReference type="CDD" id="cd24067">
    <property type="entry name" value="ASKHA_NBD_ROK_BsFRK-like"/>
    <property type="match status" value="1"/>
</dbReference>
<dbReference type="Gene3D" id="3.30.420.40">
    <property type="match status" value="2"/>
</dbReference>
<evidence type="ECO:0000256" key="5">
    <source>
        <dbReference type="ARBA" id="ARBA00022842"/>
    </source>
</evidence>
<reference evidence="9" key="1">
    <citation type="journal article" date="2019" name="Int. J. Syst. Evol. Microbiol.">
        <title>The Global Catalogue of Microorganisms (GCM) 10K type strain sequencing project: providing services to taxonomists for standard genome sequencing and annotation.</title>
        <authorList>
            <consortium name="The Broad Institute Genomics Platform"/>
            <consortium name="The Broad Institute Genome Sequencing Center for Infectious Disease"/>
            <person name="Wu L."/>
            <person name="Ma J."/>
        </authorList>
    </citation>
    <scope>NUCLEOTIDE SEQUENCE [LARGE SCALE GENOMIC DNA]</scope>
    <source>
        <strain evidence="9">NBRC 108730</strain>
    </source>
</reference>
<evidence type="ECO:0000256" key="7">
    <source>
        <dbReference type="ARBA" id="ARBA00048451"/>
    </source>
</evidence>
<dbReference type="Pfam" id="PF00480">
    <property type="entry name" value="ROK"/>
    <property type="match status" value="1"/>
</dbReference>
<sequence>MLAGVEPGGTKVVAAIGRGPGDLVARTVVPTTEPGPTLDAVADFLRGHRVDALGLASFGPLDLDPASDGYGRITWTPKRGWEGTDLLGRLGSAVGVPVGVDTDVAGAALAEQRWGAGAGARTTTYVTVGTGVGGATVEAGRVLHGRMRPEPGAPRRRADAGRRAPGVCRFHGGCLEGLASGPALHARFGRPGQDLRGADLARAVGLEAWYLGRLARTLVYLHSPDRLVLGGGVPKAPGLLAAVRRAVTDGLAGAIGLPEVVDGSFLVTPALGDDAGVLGGLLLAEAALRDAAAS</sequence>
<accession>A0ABQ6JHV2</accession>
<dbReference type="PANTHER" id="PTHR42742:SF3">
    <property type="entry name" value="FRUCTOKINASE"/>
    <property type="match status" value="1"/>
</dbReference>
<gene>
    <name evidence="8" type="ORF">GCM10025868_20600</name>
</gene>
<dbReference type="InterPro" id="IPR051804">
    <property type="entry name" value="Carb_Metab_Reg_Kinase/Isom"/>
</dbReference>
<dbReference type="EMBL" id="BSUZ01000001">
    <property type="protein sequence ID" value="GMA86810.1"/>
    <property type="molecule type" value="Genomic_DNA"/>
</dbReference>
<dbReference type="PANTHER" id="PTHR42742">
    <property type="entry name" value="TRANSCRIPTIONAL REPRESSOR MPRA"/>
    <property type="match status" value="1"/>
</dbReference>
<keyword evidence="5" id="KW-0460">Magnesium</keyword>
<evidence type="ECO:0000313" key="9">
    <source>
        <dbReference type="Proteomes" id="UP001157017"/>
    </source>
</evidence>
<organism evidence="8 9">
    <name type="scientific">Angustibacter aerolatus</name>
    <dbReference type="NCBI Taxonomy" id="1162965"/>
    <lineage>
        <taxon>Bacteria</taxon>
        <taxon>Bacillati</taxon>
        <taxon>Actinomycetota</taxon>
        <taxon>Actinomycetes</taxon>
        <taxon>Kineosporiales</taxon>
        <taxon>Kineosporiaceae</taxon>
    </lineage>
</organism>
<comment type="caution">
    <text evidence="8">The sequence shown here is derived from an EMBL/GenBank/DDBJ whole genome shotgun (WGS) entry which is preliminary data.</text>
</comment>
<evidence type="ECO:0000256" key="4">
    <source>
        <dbReference type="ARBA" id="ARBA00022833"/>
    </source>
</evidence>
<evidence type="ECO:0000256" key="3">
    <source>
        <dbReference type="ARBA" id="ARBA00022723"/>
    </source>
</evidence>
<dbReference type="InterPro" id="IPR043129">
    <property type="entry name" value="ATPase_NBD"/>
</dbReference>
<evidence type="ECO:0000256" key="1">
    <source>
        <dbReference type="ARBA" id="ARBA00001946"/>
    </source>
</evidence>